<dbReference type="KEGG" id="pgri:PgNI_09886"/>
<reference evidence="2" key="3">
    <citation type="submission" date="2025-08" db="UniProtKB">
        <authorList>
            <consortium name="RefSeq"/>
        </authorList>
    </citation>
    <scope>IDENTIFICATION</scope>
    <source>
        <strain evidence="2">NI907</strain>
    </source>
</reference>
<gene>
    <name evidence="2" type="ORF">PgNI_09886</name>
</gene>
<reference evidence="2" key="2">
    <citation type="submission" date="2019-10" db="EMBL/GenBank/DDBJ databases">
        <authorList>
            <consortium name="NCBI Genome Project"/>
        </authorList>
    </citation>
    <scope>NUCLEOTIDE SEQUENCE</scope>
    <source>
        <strain evidence="2">NI907</strain>
    </source>
</reference>
<evidence type="ECO:0000313" key="1">
    <source>
        <dbReference type="Proteomes" id="UP000515153"/>
    </source>
</evidence>
<reference evidence="2" key="1">
    <citation type="journal article" date="2019" name="Mol. Biol. Evol.">
        <title>Blast fungal genomes show frequent chromosomal changes, gene gains and losses, and effector gene turnover.</title>
        <authorList>
            <person name="Gomez Luciano L.B."/>
            <person name="Jason Tsai I."/>
            <person name="Chuma I."/>
            <person name="Tosa Y."/>
            <person name="Chen Y.H."/>
            <person name="Li J.Y."/>
            <person name="Li M.Y."/>
            <person name="Jade Lu M.Y."/>
            <person name="Nakayashiki H."/>
            <person name="Li W.H."/>
        </authorList>
    </citation>
    <scope>NUCLEOTIDE SEQUENCE</scope>
    <source>
        <strain evidence="2">NI907</strain>
    </source>
</reference>
<sequence length="115" mass="12784">MPHLEVPEDDAPQSVRERHPAFEFSVRHIDDAPNIHNSRYLPEVVTKAAKPTLGFALVGEVVAATKIMEMEECLTEHLPDDVKDMLGPTLLTGLRGVSLRYRWHGELFWAGGPAG</sequence>
<dbReference type="Proteomes" id="UP000515153">
    <property type="component" value="Unplaced"/>
</dbReference>
<organism evidence="1 2">
    <name type="scientific">Pyricularia grisea</name>
    <name type="common">Crabgrass-specific blast fungus</name>
    <name type="synonym">Magnaporthe grisea</name>
    <dbReference type="NCBI Taxonomy" id="148305"/>
    <lineage>
        <taxon>Eukaryota</taxon>
        <taxon>Fungi</taxon>
        <taxon>Dikarya</taxon>
        <taxon>Ascomycota</taxon>
        <taxon>Pezizomycotina</taxon>
        <taxon>Sordariomycetes</taxon>
        <taxon>Sordariomycetidae</taxon>
        <taxon>Magnaporthales</taxon>
        <taxon>Pyriculariaceae</taxon>
        <taxon>Pyricularia</taxon>
    </lineage>
</organism>
<accession>A0A6P8ARM7</accession>
<proteinExistence type="predicted"/>
<dbReference type="GeneID" id="41964775"/>
<keyword evidence="1" id="KW-1185">Reference proteome</keyword>
<name>A0A6P8ARM7_PYRGI</name>
<dbReference type="RefSeq" id="XP_030977542.1">
    <property type="nucleotide sequence ID" value="XM_031129867.1"/>
</dbReference>
<evidence type="ECO:0000313" key="2">
    <source>
        <dbReference type="RefSeq" id="XP_030977542.1"/>
    </source>
</evidence>
<dbReference type="AlphaFoldDB" id="A0A6P8ARM7"/>
<protein>
    <submittedName>
        <fullName evidence="2">Uncharacterized protein</fullName>
    </submittedName>
</protein>